<feature type="region of interest" description="Disordered" evidence="1">
    <location>
        <begin position="1"/>
        <end position="176"/>
    </location>
</feature>
<organism evidence="2">
    <name type="scientific">Tetraodon nigroviridis</name>
    <name type="common">Spotted green pufferfish</name>
    <name type="synonym">Chelonodon nigroviridis</name>
    <dbReference type="NCBI Taxonomy" id="99883"/>
    <lineage>
        <taxon>Eukaryota</taxon>
        <taxon>Metazoa</taxon>
        <taxon>Chordata</taxon>
        <taxon>Craniata</taxon>
        <taxon>Vertebrata</taxon>
        <taxon>Euteleostomi</taxon>
        <taxon>Actinopterygii</taxon>
        <taxon>Neopterygii</taxon>
        <taxon>Teleostei</taxon>
        <taxon>Neoteleostei</taxon>
        <taxon>Acanthomorphata</taxon>
        <taxon>Eupercaria</taxon>
        <taxon>Tetraodontiformes</taxon>
        <taxon>Tetradontoidea</taxon>
        <taxon>Tetraodontidae</taxon>
        <taxon>Tetraodon</taxon>
    </lineage>
</organism>
<reference evidence="2" key="2">
    <citation type="submission" date="2004-02" db="EMBL/GenBank/DDBJ databases">
        <authorList>
            <consortium name="Genoscope"/>
            <consortium name="Whitehead Institute Centre for Genome Research"/>
        </authorList>
    </citation>
    <scope>NUCLEOTIDE SEQUENCE</scope>
</reference>
<proteinExistence type="predicted"/>
<reference evidence="2" key="1">
    <citation type="journal article" date="2004" name="Nature">
        <title>Genome duplication in the teleost fish Tetraodon nigroviridis reveals the early vertebrate proto-karyotype.</title>
        <authorList>
            <person name="Jaillon O."/>
            <person name="Aury J.-M."/>
            <person name="Brunet F."/>
            <person name="Petit J.-L."/>
            <person name="Stange-Thomann N."/>
            <person name="Mauceli E."/>
            <person name="Bouneau L."/>
            <person name="Fischer C."/>
            <person name="Ozouf-Costaz C."/>
            <person name="Bernot A."/>
            <person name="Nicaud S."/>
            <person name="Jaffe D."/>
            <person name="Fisher S."/>
            <person name="Lutfalla G."/>
            <person name="Dossat C."/>
            <person name="Segurens B."/>
            <person name="Dasilva C."/>
            <person name="Salanoubat M."/>
            <person name="Levy M."/>
            <person name="Boudet N."/>
            <person name="Castellano S."/>
            <person name="Anthouard V."/>
            <person name="Jubin C."/>
            <person name="Castelli V."/>
            <person name="Katinka M."/>
            <person name="Vacherie B."/>
            <person name="Biemont C."/>
            <person name="Skalli Z."/>
            <person name="Cattolico L."/>
            <person name="Poulain J."/>
            <person name="De Berardinis V."/>
            <person name="Cruaud C."/>
            <person name="Duprat S."/>
            <person name="Brottier P."/>
            <person name="Coutanceau J.-P."/>
            <person name="Gouzy J."/>
            <person name="Parra G."/>
            <person name="Lardier G."/>
            <person name="Chapple C."/>
            <person name="McKernan K.J."/>
            <person name="McEwan P."/>
            <person name="Bosak S."/>
            <person name="Kellis M."/>
            <person name="Volff J.-N."/>
            <person name="Guigo R."/>
            <person name="Zody M.C."/>
            <person name="Mesirov J."/>
            <person name="Lindblad-Toh K."/>
            <person name="Birren B."/>
            <person name="Nusbaum C."/>
            <person name="Kahn D."/>
            <person name="Robinson-Rechavi M."/>
            <person name="Laudet V."/>
            <person name="Schachter V."/>
            <person name="Quetier F."/>
            <person name="Saurin W."/>
            <person name="Scarpelli C."/>
            <person name="Wincker P."/>
            <person name="Lander E.S."/>
            <person name="Weissenbach J."/>
            <person name="Roest Crollius H."/>
        </authorList>
    </citation>
    <scope>NUCLEOTIDE SEQUENCE [LARGE SCALE GENOMIC DNA]</scope>
</reference>
<evidence type="ECO:0000256" key="1">
    <source>
        <dbReference type="SAM" id="MobiDB-lite"/>
    </source>
</evidence>
<feature type="non-terminal residue" evidence="2">
    <location>
        <position position="280"/>
    </location>
</feature>
<sequence>ASADPAAANPPARLAVRSPRRRWTASWSPSPRSTPSPLLPTSTTTSSSRTTPPETPPWTRTTSWTTTAGGGCGRRWRCSTCARPPTCGSGGGCSPSTTPSRASARTSPRCPTRSGCPRWTRCAWPSATSTSWRSSCSPTSPSGAAAARATRSRGRSSSVTGGRVSPGRAARASAQSQNLTVRVFFSRISLPERPGLRPAAAGRPLPVLVGREAAPRAEHHPHGQGVDARGPAEGARQGAAGRHRKRASLRARGLNKQTDRQTNKQTNKPTKVPFVGHVKL</sequence>
<gene>
    <name evidence="2" type="ORF">GSTENG00026608001</name>
</gene>
<dbReference type="KEGG" id="tng:GSTEN00026608G001"/>
<dbReference type="AlphaFoldDB" id="Q4RZ84"/>
<accession>Q4RZ84</accession>
<evidence type="ECO:0000313" key="2">
    <source>
        <dbReference type="EMBL" id="CAG06298.1"/>
    </source>
</evidence>
<feature type="compositionally biased region" description="Low complexity" evidence="1">
    <location>
        <begin position="123"/>
        <end position="168"/>
    </location>
</feature>
<protein>
    <submittedName>
        <fullName evidence="2">(spotted green pufferfish) hypothetical protein</fullName>
    </submittedName>
</protein>
<name>Q4RZ84_TETNG</name>
<feature type="compositionally biased region" description="Low complexity" evidence="1">
    <location>
        <begin position="1"/>
        <end position="17"/>
    </location>
</feature>
<dbReference type="EMBL" id="CAAE01014954">
    <property type="protein sequence ID" value="CAG06298.1"/>
    <property type="molecule type" value="Genomic_DNA"/>
</dbReference>
<feature type="compositionally biased region" description="Low complexity" evidence="1">
    <location>
        <begin position="94"/>
        <end position="109"/>
    </location>
</feature>
<feature type="compositionally biased region" description="Low complexity" evidence="1">
    <location>
        <begin position="39"/>
        <end position="67"/>
    </location>
</feature>
<comment type="caution">
    <text evidence="2">The sequence shown here is derived from an EMBL/GenBank/DDBJ whole genome shotgun (WGS) entry which is preliminary data.</text>
</comment>
<feature type="region of interest" description="Disordered" evidence="1">
    <location>
        <begin position="211"/>
        <end position="280"/>
    </location>
</feature>